<name>A0ACC3CIE8_PYRYE</name>
<sequence length="137" mass="14405">MTTALALAAYAFESYAEPPPGSLWLTRTGVAAADCPPAGDAGAEPPTEGTASAARVRVAYPSTSILAGRSRGMFRLAIDRVERSWSHALFEGALFFQVRYGPVVVDRPAYRRDFFLYAPSCGETGSTTAGGGVARVA</sequence>
<evidence type="ECO:0000313" key="1">
    <source>
        <dbReference type="EMBL" id="KAK1870046.1"/>
    </source>
</evidence>
<protein>
    <submittedName>
        <fullName evidence="1">Uncharacterized protein</fullName>
    </submittedName>
</protein>
<organism evidence="1 2">
    <name type="scientific">Pyropia yezoensis</name>
    <name type="common">Susabi-nori</name>
    <name type="synonym">Porphyra yezoensis</name>
    <dbReference type="NCBI Taxonomy" id="2788"/>
    <lineage>
        <taxon>Eukaryota</taxon>
        <taxon>Rhodophyta</taxon>
        <taxon>Bangiophyceae</taxon>
        <taxon>Bangiales</taxon>
        <taxon>Bangiaceae</taxon>
        <taxon>Pyropia</taxon>
    </lineage>
</organism>
<keyword evidence="2" id="KW-1185">Reference proteome</keyword>
<reference evidence="1" key="1">
    <citation type="submission" date="2019-11" db="EMBL/GenBank/DDBJ databases">
        <title>Nori genome reveals adaptations in red seaweeds to the harsh intertidal environment.</title>
        <authorList>
            <person name="Wang D."/>
            <person name="Mao Y."/>
        </authorList>
    </citation>
    <scope>NUCLEOTIDE SEQUENCE</scope>
    <source>
        <tissue evidence="1">Gametophyte</tissue>
    </source>
</reference>
<dbReference type="EMBL" id="CM020620">
    <property type="protein sequence ID" value="KAK1870046.1"/>
    <property type="molecule type" value="Genomic_DNA"/>
</dbReference>
<evidence type="ECO:0000313" key="2">
    <source>
        <dbReference type="Proteomes" id="UP000798662"/>
    </source>
</evidence>
<accession>A0ACC3CIE8</accession>
<gene>
    <name evidence="1" type="ORF">I4F81_012509</name>
</gene>
<dbReference type="Proteomes" id="UP000798662">
    <property type="component" value="Chromosome 3"/>
</dbReference>
<comment type="caution">
    <text evidence="1">The sequence shown here is derived from an EMBL/GenBank/DDBJ whole genome shotgun (WGS) entry which is preliminary data.</text>
</comment>
<proteinExistence type="predicted"/>